<keyword evidence="1" id="KW-0285">Flavoprotein</keyword>
<dbReference type="PRINTS" id="PR00469">
    <property type="entry name" value="PNDRDTASEII"/>
</dbReference>
<dbReference type="PANTHER" id="PTHR48105">
    <property type="entry name" value="THIOREDOXIN REDUCTASE 1-RELATED-RELATED"/>
    <property type="match status" value="1"/>
</dbReference>
<protein>
    <submittedName>
        <fullName evidence="4">NAD(P)/FAD-dependent oxidoreductase</fullName>
    </submittedName>
</protein>
<dbReference type="Gene3D" id="3.50.50.60">
    <property type="entry name" value="FAD/NAD(P)-binding domain"/>
    <property type="match status" value="2"/>
</dbReference>
<name>A0A9E8ND83_9BACT</name>
<dbReference type="PRINTS" id="PR00368">
    <property type="entry name" value="FADPNR"/>
</dbReference>
<dbReference type="EMBL" id="CP112998">
    <property type="protein sequence ID" value="WAC14525.1"/>
    <property type="molecule type" value="Genomic_DNA"/>
</dbReference>
<proteinExistence type="predicted"/>
<accession>A0A9E8ND83</accession>
<dbReference type="KEGG" id="dpf:ON006_11315"/>
<dbReference type="RefSeq" id="WP_244819894.1">
    <property type="nucleotide sequence ID" value="NZ_CP112998.1"/>
</dbReference>
<dbReference type="InterPro" id="IPR050097">
    <property type="entry name" value="Ferredoxin-NADP_redctase_2"/>
</dbReference>
<evidence type="ECO:0000256" key="1">
    <source>
        <dbReference type="ARBA" id="ARBA00022630"/>
    </source>
</evidence>
<dbReference type="InterPro" id="IPR036188">
    <property type="entry name" value="FAD/NAD-bd_sf"/>
</dbReference>
<gene>
    <name evidence="4" type="ORF">ON006_11315</name>
</gene>
<keyword evidence="2" id="KW-0560">Oxidoreductase</keyword>
<dbReference type="Proteomes" id="UP001164653">
    <property type="component" value="Chromosome"/>
</dbReference>
<dbReference type="Pfam" id="PF07992">
    <property type="entry name" value="Pyr_redox_2"/>
    <property type="match status" value="1"/>
</dbReference>
<feature type="domain" description="FAD/NAD(P)-binding" evidence="3">
    <location>
        <begin position="7"/>
        <end position="285"/>
    </location>
</feature>
<evidence type="ECO:0000259" key="3">
    <source>
        <dbReference type="Pfam" id="PF07992"/>
    </source>
</evidence>
<keyword evidence="5" id="KW-1185">Reference proteome</keyword>
<evidence type="ECO:0000313" key="5">
    <source>
        <dbReference type="Proteomes" id="UP001164653"/>
    </source>
</evidence>
<dbReference type="InterPro" id="IPR023753">
    <property type="entry name" value="FAD/NAD-binding_dom"/>
</dbReference>
<organism evidence="4 5">
    <name type="scientific">Dyadobacter pollutisoli</name>
    <dbReference type="NCBI Taxonomy" id="2910158"/>
    <lineage>
        <taxon>Bacteria</taxon>
        <taxon>Pseudomonadati</taxon>
        <taxon>Bacteroidota</taxon>
        <taxon>Cytophagia</taxon>
        <taxon>Cytophagales</taxon>
        <taxon>Spirosomataceae</taxon>
        <taxon>Dyadobacter</taxon>
    </lineage>
</organism>
<dbReference type="GO" id="GO:0016491">
    <property type="term" value="F:oxidoreductase activity"/>
    <property type="evidence" value="ECO:0007669"/>
    <property type="project" value="UniProtKB-KW"/>
</dbReference>
<sequence>MTEYKNFDVVIIGGSYAGLSAAMTLGRAMQNVLIIDSGKPCNRQTPHAHNLITHDGRSPGEISAEARKQVMAYPTVIWLDDLATSVTGTDNHFIVTTAQERQFAAKKLLFATGVKDLMPPIPGLAESWGISVVHCPYCHGYEYRGQETGILINGDMALDFGKFIRNWTNHLTIFTNGPATFDSAVRGKILSLDISINEKKLREIQHDNGYLKAIVFEDQSQQELTALYARPPFEQHCPIPQNLGCNISEQGYIQVDEAQKTNVAGIYAAGDNTSMFRGLSMAMAAGTMAGARMNHELINERHS</sequence>
<dbReference type="AlphaFoldDB" id="A0A9E8ND83"/>
<reference evidence="4" key="1">
    <citation type="submission" date="2022-11" db="EMBL/GenBank/DDBJ databases">
        <title>Dyadobacter pollutisoli sp. nov., isolated from plastic dumped soil.</title>
        <authorList>
            <person name="Kim J.M."/>
            <person name="Kim K.R."/>
            <person name="Lee J.K."/>
            <person name="Hao L."/>
            <person name="Jeon C.O."/>
        </authorList>
    </citation>
    <scope>NUCLEOTIDE SEQUENCE</scope>
    <source>
        <strain evidence="4">U1</strain>
    </source>
</reference>
<evidence type="ECO:0000313" key="4">
    <source>
        <dbReference type="EMBL" id="WAC14525.1"/>
    </source>
</evidence>
<dbReference type="SUPFAM" id="SSF51905">
    <property type="entry name" value="FAD/NAD(P)-binding domain"/>
    <property type="match status" value="1"/>
</dbReference>
<evidence type="ECO:0000256" key="2">
    <source>
        <dbReference type="ARBA" id="ARBA00023002"/>
    </source>
</evidence>